<reference evidence="3" key="1">
    <citation type="submission" date="2022-11" db="EMBL/GenBank/DDBJ databases">
        <authorList>
            <person name="Vasilchenko N.G."/>
            <person name="Prazdnova E.V."/>
            <person name="Gorovtsov A.V."/>
            <person name="Chistyakov V.A."/>
            <person name="Pak M.L."/>
        </authorList>
    </citation>
    <scope>NUCLEOTIDE SEQUENCE</scope>
    <source>
        <strain evidence="3">R 4.5</strain>
    </source>
</reference>
<dbReference type="Gene3D" id="3.40.50.720">
    <property type="entry name" value="NAD(P)-binding Rossmann-like Domain"/>
    <property type="match status" value="1"/>
</dbReference>
<dbReference type="GO" id="GO:0016491">
    <property type="term" value="F:oxidoreductase activity"/>
    <property type="evidence" value="ECO:0007669"/>
    <property type="project" value="UniProtKB-KW"/>
</dbReference>
<dbReference type="EMBL" id="CP097770">
    <property type="protein sequence ID" value="UZP76434.1"/>
    <property type="molecule type" value="Genomic_DNA"/>
</dbReference>
<dbReference type="SUPFAM" id="SSF51735">
    <property type="entry name" value="NAD(P)-binding Rossmann-fold domains"/>
    <property type="match status" value="1"/>
</dbReference>
<dbReference type="InterPro" id="IPR036291">
    <property type="entry name" value="NAD(P)-bd_dom_sf"/>
</dbReference>
<dbReference type="AlphaFoldDB" id="A0AAE9TI22"/>
<keyword evidence="2" id="KW-0560">Oxidoreductase</keyword>
<protein>
    <submittedName>
        <fullName evidence="3">SDR family oxidoreductase</fullName>
    </submittedName>
</protein>
<evidence type="ECO:0000313" key="3">
    <source>
        <dbReference type="EMBL" id="UZP76434.1"/>
    </source>
</evidence>
<dbReference type="InterPro" id="IPR002347">
    <property type="entry name" value="SDR_fam"/>
</dbReference>
<name>A0AAE9TI22_PAEPO</name>
<comment type="similarity">
    <text evidence="1">Belongs to the short-chain dehydrogenases/reductases (SDR) family.</text>
</comment>
<evidence type="ECO:0000256" key="2">
    <source>
        <dbReference type="ARBA" id="ARBA00023002"/>
    </source>
</evidence>
<dbReference type="Pfam" id="PF13561">
    <property type="entry name" value="adh_short_C2"/>
    <property type="match status" value="1"/>
</dbReference>
<accession>A0AAE9TI22</accession>
<organism evidence="3">
    <name type="scientific">Paenibacillus polymyxa</name>
    <name type="common">Bacillus polymyxa</name>
    <dbReference type="NCBI Taxonomy" id="1406"/>
    <lineage>
        <taxon>Bacteria</taxon>
        <taxon>Bacillati</taxon>
        <taxon>Bacillota</taxon>
        <taxon>Bacilli</taxon>
        <taxon>Bacillales</taxon>
        <taxon>Paenibacillaceae</taxon>
        <taxon>Paenibacillus</taxon>
    </lineage>
</organism>
<dbReference type="PANTHER" id="PTHR24321">
    <property type="entry name" value="DEHYDROGENASES, SHORT CHAIN"/>
    <property type="match status" value="1"/>
</dbReference>
<evidence type="ECO:0000256" key="1">
    <source>
        <dbReference type="ARBA" id="ARBA00006484"/>
    </source>
</evidence>
<proteinExistence type="inferred from homology"/>
<dbReference type="PANTHER" id="PTHR24321:SF8">
    <property type="entry name" value="ESTRADIOL 17-BETA-DEHYDROGENASE 8-RELATED"/>
    <property type="match status" value="1"/>
</dbReference>
<gene>
    <name evidence="3" type="ORF">MF626_05355</name>
</gene>
<sequence>MTAQEIYEEDCSQVPLGRTAEVEDVANVVLFLASPLSAYMTGQAINVTGGMTMH</sequence>